<proteinExistence type="predicted"/>
<dbReference type="VEuPathDB" id="TriTrypDB:TM35_000112280"/>
<accession>A0A1X0NYD6</accession>
<name>A0A1X0NYD6_9TRYP</name>
<evidence type="ECO:0000313" key="2">
    <source>
        <dbReference type="EMBL" id="ORC89694.1"/>
    </source>
</evidence>
<gene>
    <name evidence="2" type="ORF">TM35_000112280</name>
</gene>
<evidence type="ECO:0000256" key="1">
    <source>
        <dbReference type="SAM" id="MobiDB-lite"/>
    </source>
</evidence>
<organism evidence="2 3">
    <name type="scientific">Trypanosoma theileri</name>
    <dbReference type="NCBI Taxonomy" id="67003"/>
    <lineage>
        <taxon>Eukaryota</taxon>
        <taxon>Discoba</taxon>
        <taxon>Euglenozoa</taxon>
        <taxon>Kinetoplastea</taxon>
        <taxon>Metakinetoplastina</taxon>
        <taxon>Trypanosomatida</taxon>
        <taxon>Trypanosomatidae</taxon>
        <taxon>Trypanosoma</taxon>
    </lineage>
</organism>
<feature type="region of interest" description="Disordered" evidence="1">
    <location>
        <begin position="1"/>
        <end position="44"/>
    </location>
</feature>
<dbReference type="Proteomes" id="UP000192257">
    <property type="component" value="Unassembled WGS sequence"/>
</dbReference>
<dbReference type="EMBL" id="NBCO01000011">
    <property type="protein sequence ID" value="ORC89694.1"/>
    <property type="molecule type" value="Genomic_DNA"/>
</dbReference>
<dbReference type="RefSeq" id="XP_028883760.1">
    <property type="nucleotide sequence ID" value="XM_029024937.1"/>
</dbReference>
<feature type="compositionally biased region" description="Basic and acidic residues" evidence="1">
    <location>
        <begin position="1"/>
        <end position="23"/>
    </location>
</feature>
<comment type="caution">
    <text evidence="2">The sequence shown here is derived from an EMBL/GenBank/DDBJ whole genome shotgun (WGS) entry which is preliminary data.</text>
</comment>
<evidence type="ECO:0000313" key="3">
    <source>
        <dbReference type="Proteomes" id="UP000192257"/>
    </source>
</evidence>
<dbReference type="AlphaFoldDB" id="A0A1X0NYD6"/>
<keyword evidence="3" id="KW-1185">Reference proteome</keyword>
<dbReference type="GeneID" id="39984717"/>
<reference evidence="2 3" key="1">
    <citation type="submission" date="2017-03" db="EMBL/GenBank/DDBJ databases">
        <title>An alternative strategy for trypanosome survival in the mammalian bloodstream revealed through genome and transcriptome analysis of the ubiquitous bovine parasite Trypanosoma (Megatrypanum) theileri.</title>
        <authorList>
            <person name="Kelly S."/>
            <person name="Ivens A."/>
            <person name="Mott A."/>
            <person name="O'Neill E."/>
            <person name="Emms D."/>
            <person name="Macleod O."/>
            <person name="Voorheis P."/>
            <person name="Matthews J."/>
            <person name="Matthews K."/>
            <person name="Carrington M."/>
        </authorList>
    </citation>
    <scope>NUCLEOTIDE SEQUENCE [LARGE SCALE GENOMIC DNA]</scope>
    <source>
        <strain evidence="2">Edinburgh</strain>
    </source>
</reference>
<dbReference type="OrthoDB" id="278773at2759"/>
<sequence length="493" mass="53990">MSDAEQRKLLVPRREARNNDPHHYQKSNVNEQSGRRTDFSNASAIGDITESDDETEVESTWCCSGMVAGLRLLCGGFIRPLMTHLRMQRGDEVNHVSDKNNSSERVDTRTVIDAESGKESTLATGSTSFVDPSLLVVTRGEREEVAVHPPSRIKYNKSLPYTIDCEKKSSVLSFEDTSYFLIGGQKAPHGSLNSPLTNGASPINHPIHVTALTTADVVRAIQSERSPLRSVDQLVALLERCAEYLPVRVEVEIEEEEIQTHIQTQDSSVAVCVSVLGPLRPAPHAAVLAVLEDVLLEDCDPTALRIAALHVADIPFAGDAVPTAPRAESNGHLDVLPPLRHSNTDEPHAAARVAAFAKNLLNGGAHINAVRLTRCSFTPSDLGRGLRLPVMHLRQLIFEKCPLTAAHVDALVRLARAENKRSSGGRAHQCLVELQVSGSLTEESVNALLSYFHDDLMDTLVSLRVLRLPSLWLPVARKHPLLEQRPFILVTST</sequence>
<protein>
    <submittedName>
        <fullName evidence="2">Uncharacterized protein</fullName>
    </submittedName>
</protein>